<keyword evidence="5" id="KW-0863">Zinc-finger</keyword>
<dbReference type="CDD" id="cd16630">
    <property type="entry name" value="RING-HC_RBR_RNF216"/>
    <property type="match status" value="1"/>
</dbReference>
<evidence type="ECO:0000313" key="11">
    <source>
        <dbReference type="Proteomes" id="UP000002669"/>
    </source>
</evidence>
<protein>
    <submittedName>
        <fullName evidence="10">Ubiquitin conjugating enzyme 7 interacting protein 1</fullName>
    </submittedName>
</protein>
<dbReference type="Pfam" id="PF26191">
    <property type="entry name" value="RING-HC_RBR_RNF216"/>
    <property type="match status" value="1"/>
</dbReference>
<evidence type="ECO:0000256" key="6">
    <source>
        <dbReference type="ARBA" id="ARBA00022786"/>
    </source>
</evidence>
<dbReference type="OrthoDB" id="4171227at2759"/>
<dbReference type="CDD" id="cd20339">
    <property type="entry name" value="BRcat_RBR_RNF216"/>
    <property type="match status" value="1"/>
</dbReference>
<dbReference type="Pfam" id="PF26200">
    <property type="entry name" value="Rcat_RNF216"/>
    <property type="match status" value="1"/>
</dbReference>
<keyword evidence="11" id="KW-1185">Reference proteome</keyword>
<dbReference type="VEuPathDB" id="FungiDB:MGYG_05421"/>
<evidence type="ECO:0000313" key="10">
    <source>
        <dbReference type="EMBL" id="EFR02426.1"/>
    </source>
</evidence>
<organism evidence="11">
    <name type="scientific">Arthroderma gypseum (strain ATCC MYA-4604 / CBS 118893)</name>
    <name type="common">Microsporum gypseum</name>
    <dbReference type="NCBI Taxonomy" id="535722"/>
    <lineage>
        <taxon>Eukaryota</taxon>
        <taxon>Fungi</taxon>
        <taxon>Dikarya</taxon>
        <taxon>Ascomycota</taxon>
        <taxon>Pezizomycotina</taxon>
        <taxon>Eurotiomycetes</taxon>
        <taxon>Eurotiomycetidae</taxon>
        <taxon>Onygenales</taxon>
        <taxon>Arthrodermataceae</taxon>
        <taxon>Nannizzia</taxon>
    </lineage>
</organism>
<feature type="compositionally biased region" description="Polar residues" evidence="8">
    <location>
        <begin position="641"/>
        <end position="653"/>
    </location>
</feature>
<dbReference type="PANTHER" id="PTHR22770:SF47">
    <property type="entry name" value="E3 UBIQUITIN-PROTEIN LIGASE RNF216"/>
    <property type="match status" value="1"/>
</dbReference>
<dbReference type="GO" id="GO:0008270">
    <property type="term" value="F:zinc ion binding"/>
    <property type="evidence" value="ECO:0007669"/>
    <property type="project" value="UniProtKB-KW"/>
</dbReference>
<dbReference type="GeneID" id="10028113"/>
<dbReference type="InParanoid" id="E4UVU9"/>
<feature type="region of interest" description="Disordered" evidence="8">
    <location>
        <begin position="639"/>
        <end position="668"/>
    </location>
</feature>
<evidence type="ECO:0000256" key="1">
    <source>
        <dbReference type="ARBA" id="ARBA00004906"/>
    </source>
</evidence>
<keyword evidence="3" id="KW-0479">Metal-binding</keyword>
<dbReference type="CDD" id="cd20353">
    <property type="entry name" value="Rcat_RBR_RNF216"/>
    <property type="match status" value="1"/>
</dbReference>
<keyword evidence="6" id="KW-0833">Ubl conjugation pathway</keyword>
<evidence type="ECO:0000256" key="4">
    <source>
        <dbReference type="ARBA" id="ARBA00022737"/>
    </source>
</evidence>
<evidence type="ECO:0000259" key="9">
    <source>
        <dbReference type="PROSITE" id="PS51873"/>
    </source>
</evidence>
<evidence type="ECO:0000256" key="3">
    <source>
        <dbReference type="ARBA" id="ARBA00022723"/>
    </source>
</evidence>
<reference evidence="11" key="1">
    <citation type="journal article" date="2012" name="MBio">
        <title>Comparative genome analysis of Trichophyton rubrum and related dermatophytes reveals candidate genes involved in infection.</title>
        <authorList>
            <person name="Martinez D.A."/>
            <person name="Oliver B.G."/>
            <person name="Graeser Y."/>
            <person name="Goldberg J.M."/>
            <person name="Li W."/>
            <person name="Martinez-Rossi N.M."/>
            <person name="Monod M."/>
            <person name="Shelest E."/>
            <person name="Barton R.C."/>
            <person name="Birch E."/>
            <person name="Brakhage A.A."/>
            <person name="Chen Z."/>
            <person name="Gurr S.J."/>
            <person name="Heiman D."/>
            <person name="Heitman J."/>
            <person name="Kosti I."/>
            <person name="Rossi A."/>
            <person name="Saif S."/>
            <person name="Samalova M."/>
            <person name="Saunders C.W."/>
            <person name="Shea T."/>
            <person name="Summerbell R.C."/>
            <person name="Xu J."/>
            <person name="Young S."/>
            <person name="Zeng Q."/>
            <person name="Birren B.W."/>
            <person name="Cuomo C.A."/>
            <person name="White T.C."/>
        </authorList>
    </citation>
    <scope>NUCLEOTIDE SEQUENCE [LARGE SCALE GENOMIC DNA]</scope>
    <source>
        <strain evidence="11">ATCC MYA-4604 / CBS 118893</strain>
    </source>
</reference>
<evidence type="ECO:0000256" key="8">
    <source>
        <dbReference type="SAM" id="MobiDB-lite"/>
    </source>
</evidence>
<dbReference type="OMA" id="HERERMT"/>
<dbReference type="GO" id="GO:0016740">
    <property type="term" value="F:transferase activity"/>
    <property type="evidence" value="ECO:0007669"/>
    <property type="project" value="UniProtKB-KW"/>
</dbReference>
<keyword evidence="2" id="KW-0808">Transferase</keyword>
<dbReference type="InterPro" id="IPR051628">
    <property type="entry name" value="LUBAC_E3_Ligases"/>
</dbReference>
<gene>
    <name evidence="10" type="ORF">MGYG_05421</name>
</gene>
<dbReference type="Proteomes" id="UP000002669">
    <property type="component" value="Unassembled WGS sequence"/>
</dbReference>
<dbReference type="STRING" id="535722.E4UVU9"/>
<dbReference type="PROSITE" id="PS51873">
    <property type="entry name" value="TRIAD"/>
    <property type="match status" value="1"/>
</dbReference>
<sequence length="668" mass="75807">MIRSLQNLGFSVFRPGQSSKHLTENEVRQQHSYFAGDHDLSNSGENGASDDEDDDGIGFLKSLLVFGEDDKRTSSQGLTEAGLVNLLTLFPDICPRYITSLYQPMLARKPENFEVALIDAILEKTPYTTQSDLRRRKLEDKVKGTHWGKEDNVVRNRQYWKCCKALLALDFPLVPADYIKRSLRSTKECLYNAYLRLCEIEPTYETEPNTNIVKVKREKAMASFRKRLAKYPFKAIELEIKDARAERKRRTVAQALRRQALEEENVNFAHYTAIGGLIECRCCYRDTPLNRTVSCSAAEAHTFCWECMRSNAKTQIGYMRHSLQCTDIDGCEAGFSQGDLLASIGESLTGKLLDLQQYDEIKKANLGDLEECPFCEYKAIYPPVEENYEFRCLKPECTRVSCRRCQQPSHIPMACKKSIDEDIAPLRKTVEEAMSKAVIRNCPNKKCRIPLIKESGCNKMTCSKCGTGMCYTCNKDITLEGHSHFSNDRGGCRSGIGVFDPYMHEKERRTARKKELEKIMRDNPGLREDDIGVELFTPWKTRDGYPVVYTDDVPNTSGLPRWPAYPLVETGGTRLRLKNPAQNEEVEVPGNYLLQCIERVAYWQEGSREGPSYWEIYAYAPYPLPLGLPAVRHAKRPEANRGTTTNQHGTQQPPAAPNGRAGDTAAVR</sequence>
<dbReference type="SUPFAM" id="SSF57850">
    <property type="entry name" value="RING/U-box"/>
    <property type="match status" value="1"/>
</dbReference>
<dbReference type="InterPro" id="IPR047546">
    <property type="entry name" value="Rcat_RBR_RNF216"/>
</dbReference>
<dbReference type="PANTHER" id="PTHR22770">
    <property type="entry name" value="UBIQUITIN CONJUGATING ENZYME 7 INTERACTING PROTEIN-RELATED"/>
    <property type="match status" value="1"/>
</dbReference>
<dbReference type="Gene3D" id="1.20.120.1750">
    <property type="match status" value="1"/>
</dbReference>
<proteinExistence type="predicted"/>
<evidence type="ECO:0000256" key="7">
    <source>
        <dbReference type="ARBA" id="ARBA00022833"/>
    </source>
</evidence>
<dbReference type="HOGENOM" id="CLU_009961_3_1_1"/>
<dbReference type="InterPro" id="IPR044066">
    <property type="entry name" value="TRIAD_supradom"/>
</dbReference>
<dbReference type="EMBL" id="DS989825">
    <property type="protein sequence ID" value="EFR02426.1"/>
    <property type="molecule type" value="Genomic_DNA"/>
</dbReference>
<feature type="domain" description="RING-type" evidence="9">
    <location>
        <begin position="276"/>
        <end position="496"/>
    </location>
</feature>
<dbReference type="eggNOG" id="KOG1812">
    <property type="taxonomic scope" value="Eukaryota"/>
</dbReference>
<keyword evidence="7" id="KW-0862">Zinc</keyword>
<keyword evidence="4" id="KW-0677">Repeat</keyword>
<dbReference type="RefSeq" id="XP_003172837.1">
    <property type="nucleotide sequence ID" value="XM_003172789.1"/>
</dbReference>
<accession>E4UVU9</accession>
<evidence type="ECO:0000256" key="2">
    <source>
        <dbReference type="ARBA" id="ARBA00022679"/>
    </source>
</evidence>
<name>E4UVU9_ARTGP</name>
<evidence type="ECO:0000256" key="5">
    <source>
        <dbReference type="ARBA" id="ARBA00022771"/>
    </source>
</evidence>
<dbReference type="InterPro" id="IPR047544">
    <property type="entry name" value="RING-HC_RBR_RNF216"/>
</dbReference>
<comment type="pathway">
    <text evidence="1">Protein modification; protein ubiquitination.</text>
</comment>
<dbReference type="InterPro" id="IPR047545">
    <property type="entry name" value="BRcat_RBR_RNF216"/>
</dbReference>
<dbReference type="AlphaFoldDB" id="E4UVU9"/>